<feature type="domain" description="DinB-like" evidence="1">
    <location>
        <begin position="29"/>
        <end position="164"/>
    </location>
</feature>
<keyword evidence="3" id="KW-1185">Reference proteome</keyword>
<reference evidence="2" key="2">
    <citation type="submission" date="2022-04" db="EMBL/GenBank/DDBJ databases">
        <title>Complete Genome Sequence of Flavobacterium sediminilitoris YSM-43, Isolated from a Tidal Sediment.</title>
        <authorList>
            <person name="Lee P.A."/>
        </authorList>
    </citation>
    <scope>NUCLEOTIDE SEQUENCE</scope>
    <source>
        <strain evidence="2">YSM-43</strain>
    </source>
</reference>
<reference evidence="2" key="1">
    <citation type="submission" date="2021-12" db="EMBL/GenBank/DDBJ databases">
        <authorList>
            <person name="Cha I.-T."/>
            <person name="Lee K.-E."/>
            <person name="Park S.-J."/>
        </authorList>
    </citation>
    <scope>NUCLEOTIDE SEQUENCE</scope>
    <source>
        <strain evidence="2">YSM-43</strain>
    </source>
</reference>
<dbReference type="RefSeq" id="WP_045967292.1">
    <property type="nucleotide sequence ID" value="NZ_CP090145.1"/>
</dbReference>
<organism evidence="2 3">
    <name type="scientific">Flavobacterium sediminilitoris</name>
    <dbReference type="NCBI Taxonomy" id="2024526"/>
    <lineage>
        <taxon>Bacteria</taxon>
        <taxon>Pseudomonadati</taxon>
        <taxon>Bacteroidota</taxon>
        <taxon>Flavobacteriia</taxon>
        <taxon>Flavobacteriales</taxon>
        <taxon>Flavobacteriaceae</taxon>
        <taxon>Flavobacterium</taxon>
    </lineage>
</organism>
<dbReference type="InterPro" id="IPR034660">
    <property type="entry name" value="DinB/YfiT-like"/>
</dbReference>
<evidence type="ECO:0000313" key="3">
    <source>
        <dbReference type="Proteomes" id="UP000830454"/>
    </source>
</evidence>
<name>A0ABY4HKU5_9FLAO</name>
<dbReference type="Pfam" id="PF12867">
    <property type="entry name" value="DinB_2"/>
    <property type="match status" value="1"/>
</dbReference>
<evidence type="ECO:0000313" key="2">
    <source>
        <dbReference type="EMBL" id="UOX33276.1"/>
    </source>
</evidence>
<gene>
    <name evidence="2" type="ORF">LXD69_14670</name>
</gene>
<accession>A0ABY4HKU5</accession>
<dbReference type="EMBL" id="CP090145">
    <property type="protein sequence ID" value="UOX33276.1"/>
    <property type="molecule type" value="Genomic_DNA"/>
</dbReference>
<sequence length="169" mass="19754">MELNKNEFAPYYATYISKSIFFKDIVKSLKEQEEELDAFFSNIPVEKHEFRYEVGKWTIKDILLHLIDAERVFSYRALRISRNDKTEMPGFEENDYVLNASANNRTIENLLLEYKSVRSATISLFTSFTEEQKMRIGTASNSTVSVRALGYIILGHELHHVSVIKERYL</sequence>
<proteinExistence type="predicted"/>
<dbReference type="Gene3D" id="1.20.120.450">
    <property type="entry name" value="dinb family like domain"/>
    <property type="match status" value="1"/>
</dbReference>
<evidence type="ECO:0000259" key="1">
    <source>
        <dbReference type="Pfam" id="PF12867"/>
    </source>
</evidence>
<dbReference type="InterPro" id="IPR024775">
    <property type="entry name" value="DinB-like"/>
</dbReference>
<dbReference type="Proteomes" id="UP000830454">
    <property type="component" value="Chromosome"/>
</dbReference>
<protein>
    <submittedName>
        <fullName evidence="2">DinB family protein</fullName>
    </submittedName>
</protein>
<dbReference type="SUPFAM" id="SSF109854">
    <property type="entry name" value="DinB/YfiT-like putative metalloenzymes"/>
    <property type="match status" value="1"/>
</dbReference>